<dbReference type="Proteomes" id="UP000825434">
    <property type="component" value="Chromosome 5"/>
</dbReference>
<gene>
    <name evidence="12" type="ORF">CA3LBN_003963</name>
</gene>
<organism evidence="12 13">
    <name type="scientific">Candidozyma haemuli</name>
    <dbReference type="NCBI Taxonomy" id="45357"/>
    <lineage>
        <taxon>Eukaryota</taxon>
        <taxon>Fungi</taxon>
        <taxon>Dikarya</taxon>
        <taxon>Ascomycota</taxon>
        <taxon>Saccharomycotina</taxon>
        <taxon>Pichiomycetes</taxon>
        <taxon>Metschnikowiaceae</taxon>
        <taxon>Candidozyma</taxon>
    </lineage>
</organism>
<dbReference type="InterPro" id="IPR011388">
    <property type="entry name" value="DES1/DES2"/>
</dbReference>
<evidence type="ECO:0000256" key="3">
    <source>
        <dbReference type="ARBA" id="ARBA00012021"/>
    </source>
</evidence>
<feature type="region of interest" description="Disordered" evidence="9">
    <location>
        <begin position="730"/>
        <end position="783"/>
    </location>
</feature>
<evidence type="ECO:0000256" key="9">
    <source>
        <dbReference type="SAM" id="MobiDB-lite"/>
    </source>
</evidence>
<evidence type="ECO:0000313" key="13">
    <source>
        <dbReference type="Proteomes" id="UP000825434"/>
    </source>
</evidence>
<dbReference type="Pfam" id="PF10374">
    <property type="entry name" value="EST1"/>
    <property type="match status" value="1"/>
</dbReference>
<sequence>MLPPPVTADIQKYKSHLDDFLSKKYVDQSLLLGFNAVVQSKFSQWIQDDVARYHEKQHSGATPQNQDAEFASVELLEILWGKFLHPIVKFYQRQHADLYLQSADTLKDKKKGNFKIVEMRKLNETFTKFVKSSTAAYRSILQHMMATYENPLLPKNYLADLDIATGAGKKCTNSDFNANLTFILYHCLLGLGNLNRHSATITVTYVDPCKSVNAYYRHLKQQDKNANSLKHYEPALQCYHKCIGLLPALNEPYNHIGVIYNSANAKFDATLWFLRSQFTRIPNYVVGKVNLATIFKKQWLEGAYTSIKSKHPRQMNEEDINIWLLRILAQIFFSSFYKRPLNVETAEKEIIGVLFCNPETTQFVKNPEFIKEHLTVLICFFCWAEAENSQSAKKKIGYFFVNYLNAYLRDVAELKFNKDVHLPNLRFILAFLRKQTGLLSYDRGELNHSVAKAVNAIVLNDSEKQAHRLAILSDAYLAQDLPTRTHYFAEDVNFKDFGPIGFQFKDFQDTRLFSSDYVGPLFGGEYFSKAQGIPLFLDNYAVQQIDKEFELNSENLDTESKRKLKAELIAQASESLENDMRFCAIAKQVSNNFNDLTLDEYSHLLQVKVEVSATPNVKGIKKKSPKPKTDKKAEKKKDYASIIREGPKKPEEAKKVPKKPVEEDNEVQVANSSTEISTSNVAPSSIEEIESMIAGHAQSFRQQNGSGGIDTEAGLSDMVNSIINDTYQDKSNDVVIPDSQDSSGALRTSTQEPVDATHQIQAASTQQGFSQPLPQGSPQVQGHEFSMNQPMMPPMGQTPQLGYSMAQSQFLQGPAQPFGYPQGYGMPVYPGMAPPPPPQATQMPGSSQVPDFQQYASIYGQPPGGFGMYGPQGPWNRQAPWNYYGGSSQSSQNFGSSHYKVEAPAADAPLDVLNEYYWTKDAEPHVARRKAIIAKYPEVRKLTGHEPKSKWYVMAVVALQVATAVYLRNTHPISWKFFGLAYVIGATANQAIFLAIHELSHNLMFKKPLHNKLFAIFTNIPIGIPYSASFQPYHQLHHKFMGDEYLDTDLPTSLESVVLSNVLGKVFFATCQIFFYALRPMFITQINFTYIHLMNIVFQVSFDVALVKLAGVNSLLYFIMSSFLAGSLHPCAGHFIAEHYVLNENNVPRAGHEKEGNLTPELVPAETYSYYGTLNLVTWNVGYHNEHHDFPYVAWTKLPELRRIAAEFYDPLPKVDSWCGVIWHFCFNDVNTLWNRVKRTGKERSGRNVSGLDRNQN</sequence>
<comment type="subcellular location">
    <subcellularLocation>
        <location evidence="1">Membrane</location>
        <topology evidence="1">Multi-pass membrane protein</topology>
    </subcellularLocation>
</comment>
<dbReference type="InterPro" id="IPR013866">
    <property type="entry name" value="Sphingolipid_d4-desaturase_N"/>
</dbReference>
<dbReference type="SUPFAM" id="SSF48452">
    <property type="entry name" value="TPR-like"/>
    <property type="match status" value="1"/>
</dbReference>
<dbReference type="EMBL" id="CP076665">
    <property type="protein sequence ID" value="QWU89615.1"/>
    <property type="molecule type" value="Genomic_DNA"/>
</dbReference>
<evidence type="ECO:0000256" key="10">
    <source>
        <dbReference type="SAM" id="Phobius"/>
    </source>
</evidence>
<evidence type="ECO:0000256" key="1">
    <source>
        <dbReference type="ARBA" id="ARBA00004141"/>
    </source>
</evidence>
<feature type="transmembrane region" description="Helical" evidence="10">
    <location>
        <begin position="1090"/>
        <end position="1109"/>
    </location>
</feature>
<dbReference type="Pfam" id="PF08557">
    <property type="entry name" value="Lipid_DES"/>
    <property type="match status" value="1"/>
</dbReference>
<keyword evidence="7" id="KW-0443">Lipid metabolism</keyword>
<accession>A0ABX8ICE0</accession>
<dbReference type="Pfam" id="PF10373">
    <property type="entry name" value="EST1_DNA_bind"/>
    <property type="match status" value="1"/>
</dbReference>
<evidence type="ECO:0000256" key="6">
    <source>
        <dbReference type="ARBA" id="ARBA00023002"/>
    </source>
</evidence>
<feature type="region of interest" description="Disordered" evidence="9">
    <location>
        <begin position="617"/>
        <end position="683"/>
    </location>
</feature>
<comment type="similarity">
    <text evidence="2">Belongs to the fatty acid desaturase type 1 family. DEGS subfamily.</text>
</comment>
<reference evidence="12 13" key="1">
    <citation type="submission" date="2021-06" db="EMBL/GenBank/DDBJ databases">
        <title>Candida outbreak in Lebanon.</title>
        <authorList>
            <person name="Finianos M."/>
        </authorList>
    </citation>
    <scope>NUCLEOTIDE SEQUENCE [LARGE SCALE GENOMIC DNA]</scope>
    <source>
        <strain evidence="12">CA3LBN</strain>
    </source>
</reference>
<keyword evidence="5 10" id="KW-1133">Transmembrane helix</keyword>
<evidence type="ECO:0000256" key="8">
    <source>
        <dbReference type="ARBA" id="ARBA00023136"/>
    </source>
</evidence>
<evidence type="ECO:0000259" key="11">
    <source>
        <dbReference type="SMART" id="SM01269"/>
    </source>
</evidence>
<feature type="compositionally biased region" description="Polar residues" evidence="9">
    <location>
        <begin position="739"/>
        <end position="780"/>
    </location>
</feature>
<evidence type="ECO:0000256" key="7">
    <source>
        <dbReference type="ARBA" id="ARBA00023098"/>
    </source>
</evidence>
<dbReference type="InterPro" id="IPR005804">
    <property type="entry name" value="FA_desaturase_dom"/>
</dbReference>
<keyword evidence="8 10" id="KW-0472">Membrane</keyword>
<evidence type="ECO:0000256" key="4">
    <source>
        <dbReference type="ARBA" id="ARBA00022692"/>
    </source>
</evidence>
<feature type="compositionally biased region" description="Polar residues" evidence="9">
    <location>
        <begin position="668"/>
        <end position="683"/>
    </location>
</feature>
<dbReference type="CDD" id="cd03508">
    <property type="entry name" value="Delta4-sphingolipid-FADS-like"/>
    <property type="match status" value="1"/>
</dbReference>
<proteinExistence type="inferred from homology"/>
<dbReference type="Pfam" id="PF00487">
    <property type="entry name" value="FA_desaturase"/>
    <property type="match status" value="1"/>
</dbReference>
<name>A0ABX8ICE0_9ASCO</name>
<dbReference type="Gene3D" id="1.25.40.10">
    <property type="entry name" value="Tetratricopeptide repeat domain"/>
    <property type="match status" value="1"/>
</dbReference>
<evidence type="ECO:0000256" key="5">
    <source>
        <dbReference type="ARBA" id="ARBA00022989"/>
    </source>
</evidence>
<dbReference type="EC" id="1.14.19.17" evidence="3"/>
<protein>
    <recommendedName>
        <fullName evidence="3">sphingolipid 4-desaturase</fullName>
        <ecNumber evidence="3">1.14.19.17</ecNumber>
    </recommendedName>
</protein>
<keyword evidence="13" id="KW-1185">Reference proteome</keyword>
<evidence type="ECO:0000313" key="12">
    <source>
        <dbReference type="EMBL" id="QWU89615.1"/>
    </source>
</evidence>
<dbReference type="InterPro" id="IPR018834">
    <property type="entry name" value="DNA/RNA-bd_Est1-type"/>
</dbReference>
<dbReference type="PANTHER" id="PTHR12879:SF8">
    <property type="entry name" value="SPHINGOLIPID DELTA(4)-DESATURASE DES1"/>
    <property type="match status" value="1"/>
</dbReference>
<dbReference type="PANTHER" id="PTHR12879">
    <property type="entry name" value="SPHINGOLIPID DELTA 4 DESATURASE/C-4 HYDROXYLASE PROTEIN DES2"/>
    <property type="match status" value="1"/>
</dbReference>
<feature type="domain" description="Sphingolipid delta4-desaturase N-terminal" evidence="11">
    <location>
        <begin position="911"/>
        <end position="949"/>
    </location>
</feature>
<feature type="transmembrane region" description="Helical" evidence="10">
    <location>
        <begin position="951"/>
        <end position="967"/>
    </location>
</feature>
<evidence type="ECO:0000256" key="2">
    <source>
        <dbReference type="ARBA" id="ARBA00006146"/>
    </source>
</evidence>
<keyword evidence="4 10" id="KW-0812">Transmembrane</keyword>
<dbReference type="InterPro" id="IPR011990">
    <property type="entry name" value="TPR-like_helical_dom_sf"/>
</dbReference>
<feature type="transmembrane region" description="Helical" evidence="10">
    <location>
        <begin position="1058"/>
        <end position="1078"/>
    </location>
</feature>
<feature type="transmembrane region" description="Helical" evidence="10">
    <location>
        <begin position="979"/>
        <end position="997"/>
    </location>
</feature>
<feature type="compositionally biased region" description="Basic and acidic residues" evidence="9">
    <location>
        <begin position="627"/>
        <end position="662"/>
    </location>
</feature>
<keyword evidence="6" id="KW-0560">Oxidoreductase</keyword>
<dbReference type="SMART" id="SM01269">
    <property type="entry name" value="Lipid_DES"/>
    <property type="match status" value="1"/>
</dbReference>
<dbReference type="InterPro" id="IPR019458">
    <property type="entry name" value="Est1-like_N"/>
</dbReference>